<dbReference type="PANTHER" id="PTHR31441:SF2">
    <property type="entry name" value="FOLLICULIN"/>
    <property type="match status" value="1"/>
</dbReference>
<dbReference type="InterPro" id="IPR021713">
    <property type="entry name" value="Folliculin"/>
</dbReference>
<dbReference type="STRING" id="45354.A0A1L0BVK8"/>
<evidence type="ECO:0000259" key="1">
    <source>
        <dbReference type="PROSITE" id="PS51834"/>
    </source>
</evidence>
<evidence type="ECO:0000313" key="3">
    <source>
        <dbReference type="Proteomes" id="UP000182334"/>
    </source>
</evidence>
<protein>
    <submittedName>
        <fullName evidence="2">CIC11C00000005639</fullName>
    </submittedName>
</protein>
<accession>A0A1L0BVK8</accession>
<dbReference type="InterPro" id="IPR037521">
    <property type="entry name" value="FLCN/SMCR8_DENN"/>
</dbReference>
<dbReference type="Proteomes" id="UP000182334">
    <property type="component" value="Chromosome V"/>
</dbReference>
<dbReference type="GO" id="GO:0005829">
    <property type="term" value="C:cytosol"/>
    <property type="evidence" value="ECO:0007669"/>
    <property type="project" value="TreeGrafter"/>
</dbReference>
<keyword evidence="3" id="KW-1185">Reference proteome</keyword>
<evidence type="ECO:0000313" key="2">
    <source>
        <dbReference type="EMBL" id="SGZ55307.1"/>
    </source>
</evidence>
<dbReference type="GO" id="GO:1904263">
    <property type="term" value="P:positive regulation of TORC1 signaling"/>
    <property type="evidence" value="ECO:0007669"/>
    <property type="project" value="TreeGrafter"/>
</dbReference>
<dbReference type="GO" id="GO:0005096">
    <property type="term" value="F:GTPase activator activity"/>
    <property type="evidence" value="ECO:0007669"/>
    <property type="project" value="InterPro"/>
</dbReference>
<name>A0A1L0BVK8_9ASCO</name>
<dbReference type="PROSITE" id="PS51834">
    <property type="entry name" value="DENN_FLCN_SMCR8"/>
    <property type="match status" value="1"/>
</dbReference>
<dbReference type="AlphaFoldDB" id="A0A1L0BVK8"/>
<organism evidence="2 3">
    <name type="scientific">Sungouiella intermedia</name>
    <dbReference type="NCBI Taxonomy" id="45354"/>
    <lineage>
        <taxon>Eukaryota</taxon>
        <taxon>Fungi</taxon>
        <taxon>Dikarya</taxon>
        <taxon>Ascomycota</taxon>
        <taxon>Saccharomycotina</taxon>
        <taxon>Pichiomycetes</taxon>
        <taxon>Metschnikowiaceae</taxon>
        <taxon>Sungouiella</taxon>
    </lineage>
</organism>
<feature type="domain" description="UDENN FLCN/SMCR8-type" evidence="1">
    <location>
        <begin position="47"/>
        <end position="221"/>
    </location>
</feature>
<dbReference type="InterPro" id="IPR037520">
    <property type="entry name" value="Folliculin/SMCR8_longin"/>
</dbReference>
<reference evidence="2 3" key="1">
    <citation type="submission" date="2016-10" db="EMBL/GenBank/DDBJ databases">
        <authorList>
            <person name="de Groot N.N."/>
        </authorList>
    </citation>
    <scope>NUCLEOTIDE SEQUENCE [LARGE SCALE GENOMIC DNA]</scope>
    <source>
        <strain evidence="2 3">CBS 141442</strain>
    </source>
</reference>
<sequence length="221" mass="24989">MAQSNDVFCLAHFCEIHGPTTILCCQKLDSPLENSSSLLSTCDSCALQLPESATRLVTTSELNHTNDKYVSTHYPVSERIYTSLKKLVMKCLSVEAVADPLKVLFFGDATYGFCLSKVFSIKDINARGGERKYAMLMVSDSESHLIRSWDTVSTYFNEMIGLIQRQVEERMEETAKNNASDNERYLRRSKNIAKSLVVLTNDAQIFVKVHLWAIELLKDML</sequence>
<dbReference type="PANTHER" id="PTHR31441">
    <property type="entry name" value="FOLLICULIN FAMILY MEMBER"/>
    <property type="match status" value="1"/>
</dbReference>
<dbReference type="OrthoDB" id="5599713at2759"/>
<dbReference type="EMBL" id="LT635760">
    <property type="protein sequence ID" value="SGZ55307.1"/>
    <property type="molecule type" value="Genomic_DNA"/>
</dbReference>
<gene>
    <name evidence="2" type="ORF">SAMEA4029010_CIC11G00000005639</name>
</gene>
<dbReference type="Pfam" id="PF11704">
    <property type="entry name" value="Folliculin"/>
    <property type="match status" value="1"/>
</dbReference>
<proteinExistence type="predicted"/>